<name>A0ABQ9WNL6_9EUKA</name>
<keyword evidence="4" id="KW-0378">Hydrolase</keyword>
<dbReference type="SUPFAM" id="SSF54001">
    <property type="entry name" value="Cysteine proteinases"/>
    <property type="match status" value="1"/>
</dbReference>
<reference evidence="4 5" key="1">
    <citation type="journal article" date="2022" name="bioRxiv">
        <title>Genomics of Preaxostyla Flagellates Illuminates Evolutionary Transitions and the Path Towards Mitochondrial Loss.</title>
        <authorList>
            <person name="Novak L.V.F."/>
            <person name="Treitli S.C."/>
            <person name="Pyrih J."/>
            <person name="Halakuc P."/>
            <person name="Pipaliya S.V."/>
            <person name="Vacek V."/>
            <person name="Brzon O."/>
            <person name="Soukal P."/>
            <person name="Eme L."/>
            <person name="Dacks J.B."/>
            <person name="Karnkowska A."/>
            <person name="Elias M."/>
            <person name="Hampl V."/>
        </authorList>
    </citation>
    <scope>NUCLEOTIDE SEQUENCE [LARGE SCALE GENOMIC DNA]</scope>
    <source>
        <strain evidence="4">NAU3</strain>
        <tissue evidence="4">Gut</tissue>
    </source>
</reference>
<dbReference type="GO" id="GO:0004197">
    <property type="term" value="F:cysteine-type endopeptidase activity"/>
    <property type="evidence" value="ECO:0007669"/>
    <property type="project" value="UniProtKB-EC"/>
</dbReference>
<evidence type="ECO:0000313" key="4">
    <source>
        <dbReference type="EMBL" id="KAK2941070.1"/>
    </source>
</evidence>
<accession>A0ABQ9WNL6</accession>
<dbReference type="EMBL" id="JARBJD010000555">
    <property type="protein sequence ID" value="KAK2941070.1"/>
    <property type="molecule type" value="Genomic_DNA"/>
</dbReference>
<evidence type="ECO:0000313" key="5">
    <source>
        <dbReference type="Proteomes" id="UP001281761"/>
    </source>
</evidence>
<dbReference type="Proteomes" id="UP001281761">
    <property type="component" value="Unassembled WGS sequence"/>
</dbReference>
<dbReference type="InterPro" id="IPR025661">
    <property type="entry name" value="Pept_asp_AS"/>
</dbReference>
<dbReference type="InterPro" id="IPR000668">
    <property type="entry name" value="Peptidase_C1A_C"/>
</dbReference>
<keyword evidence="5" id="KW-1185">Reference proteome</keyword>
<feature type="region of interest" description="Disordered" evidence="2">
    <location>
        <begin position="107"/>
        <end position="143"/>
    </location>
</feature>
<comment type="caution">
    <text evidence="4">The sequence shown here is derived from an EMBL/GenBank/DDBJ whole genome shotgun (WGS) entry which is preliminary data.</text>
</comment>
<comment type="similarity">
    <text evidence="1">Belongs to the peptidase C1 family.</text>
</comment>
<protein>
    <submittedName>
        <fullName evidence="4">Cathepsin B</fullName>
        <ecNumber evidence="4">3.4.22.1</ecNumber>
    </submittedName>
</protein>
<gene>
    <name evidence="4" type="ORF">BLNAU_24017</name>
</gene>
<dbReference type="EC" id="3.4.22.1" evidence="4"/>
<dbReference type="InterPro" id="IPR038765">
    <property type="entry name" value="Papain-like_cys_pep_sf"/>
</dbReference>
<dbReference type="PANTHER" id="PTHR12411">
    <property type="entry name" value="CYSTEINE PROTEASE FAMILY C1-RELATED"/>
    <property type="match status" value="1"/>
</dbReference>
<evidence type="ECO:0000259" key="3">
    <source>
        <dbReference type="SMART" id="SM00645"/>
    </source>
</evidence>
<proteinExistence type="inferred from homology"/>
<evidence type="ECO:0000256" key="2">
    <source>
        <dbReference type="SAM" id="MobiDB-lite"/>
    </source>
</evidence>
<evidence type="ECO:0000256" key="1">
    <source>
        <dbReference type="ARBA" id="ARBA00008455"/>
    </source>
</evidence>
<dbReference type="SMART" id="SM00645">
    <property type="entry name" value="Pept_C1"/>
    <property type="match status" value="1"/>
</dbReference>
<dbReference type="PROSITE" id="PS00640">
    <property type="entry name" value="THIOL_PROTEASE_ASN"/>
    <property type="match status" value="1"/>
</dbReference>
<dbReference type="InterPro" id="IPR013128">
    <property type="entry name" value="Peptidase_C1A"/>
</dbReference>
<feature type="domain" description="Peptidase C1A papain C-terminal" evidence="3">
    <location>
        <begin position="137"/>
        <end position="362"/>
    </location>
</feature>
<sequence>MPLSKEEIDDIVINAQKQEAVGNVDEAVRLLKDALIEIELYISYVDGEEKLLMQQHHSNIQFRLEALQAAHAPIQPTFENYPSVPQGDTNNPMDDAYYQYEGDVINPYKDTPKQKSKPKNSNQSTYPNEERPSARQTGAEEGEKLSFVDKKQCGSCWAFALSEVLSDRFAIAGQDHGDLSPQDLVSCDEYDSGCQGGYLDKSWTWVELNGITTDKCLPYTSGLGMVPKCPSKCKDSSPIVRYKAKNSHQIEASQIQTELYENGPVEFGMAVYIDFMFYRRGVYHPIVPVIVGYHAVKCIGWGVQNHAVVTVDSKGKEIVENRSTEYWLCANSWGKIWGEQGYFKLKRGKDICKVESNAYAGLPVLV</sequence>
<dbReference type="PRINTS" id="PR00705">
    <property type="entry name" value="PAPAIN"/>
</dbReference>
<dbReference type="Pfam" id="PF00112">
    <property type="entry name" value="Peptidase_C1"/>
    <property type="match status" value="1"/>
</dbReference>
<organism evidence="4 5">
    <name type="scientific">Blattamonas nauphoetae</name>
    <dbReference type="NCBI Taxonomy" id="2049346"/>
    <lineage>
        <taxon>Eukaryota</taxon>
        <taxon>Metamonada</taxon>
        <taxon>Preaxostyla</taxon>
        <taxon>Oxymonadida</taxon>
        <taxon>Blattamonas</taxon>
    </lineage>
</organism>
<feature type="region of interest" description="Disordered" evidence="2">
    <location>
        <begin position="77"/>
        <end position="96"/>
    </location>
</feature>
<dbReference type="Gene3D" id="3.90.70.10">
    <property type="entry name" value="Cysteine proteinases"/>
    <property type="match status" value="1"/>
</dbReference>